<dbReference type="Proteomes" id="UP000238392">
    <property type="component" value="Unassembled WGS sequence"/>
</dbReference>
<protein>
    <submittedName>
        <fullName evidence="2">Uncharacterized protein</fullName>
    </submittedName>
</protein>
<evidence type="ECO:0000256" key="1">
    <source>
        <dbReference type="SAM" id="Phobius"/>
    </source>
</evidence>
<keyword evidence="1" id="KW-0812">Transmembrane</keyword>
<reference evidence="2 3" key="1">
    <citation type="submission" date="2018-03" db="EMBL/GenBank/DDBJ databases">
        <title>Genomic Encyclopedia of Archaeal and Bacterial Type Strains, Phase II (KMG-II): from individual species to whole genera.</title>
        <authorList>
            <person name="Goeker M."/>
        </authorList>
    </citation>
    <scope>NUCLEOTIDE SEQUENCE [LARGE SCALE GENOMIC DNA]</scope>
    <source>
        <strain evidence="2 3">DSM 100212</strain>
    </source>
</reference>
<evidence type="ECO:0000313" key="2">
    <source>
        <dbReference type="EMBL" id="PRY90099.1"/>
    </source>
</evidence>
<dbReference type="AlphaFoldDB" id="A0A2T0WTT9"/>
<keyword evidence="1" id="KW-1133">Transmembrane helix</keyword>
<organism evidence="2 3">
    <name type="scientific">Donghicola tyrosinivorans</name>
    <dbReference type="NCBI Taxonomy" id="1652492"/>
    <lineage>
        <taxon>Bacteria</taxon>
        <taxon>Pseudomonadati</taxon>
        <taxon>Pseudomonadota</taxon>
        <taxon>Alphaproteobacteria</taxon>
        <taxon>Rhodobacterales</taxon>
        <taxon>Roseobacteraceae</taxon>
        <taxon>Donghicola</taxon>
    </lineage>
</organism>
<gene>
    <name evidence="2" type="ORF">CLV74_10578</name>
</gene>
<evidence type="ECO:0000313" key="3">
    <source>
        <dbReference type="Proteomes" id="UP000238392"/>
    </source>
</evidence>
<dbReference type="EMBL" id="PVTQ01000005">
    <property type="protein sequence ID" value="PRY90099.1"/>
    <property type="molecule type" value="Genomic_DNA"/>
</dbReference>
<proteinExistence type="predicted"/>
<dbReference type="RefSeq" id="WP_281260653.1">
    <property type="nucleotide sequence ID" value="NZ_PVTQ01000005.1"/>
</dbReference>
<comment type="caution">
    <text evidence="2">The sequence shown here is derived from an EMBL/GenBank/DDBJ whole genome shotgun (WGS) entry which is preliminary data.</text>
</comment>
<name>A0A2T0WTT9_9RHOB</name>
<feature type="transmembrane region" description="Helical" evidence="1">
    <location>
        <begin position="16"/>
        <end position="36"/>
    </location>
</feature>
<keyword evidence="3" id="KW-1185">Reference proteome</keyword>
<keyword evidence="1" id="KW-0472">Membrane</keyword>
<accession>A0A2T0WTT9</accession>
<sequence>MARQIKNTIVRHADEFVIDLLGASSLIVMLCGALYLPNFF</sequence>